<evidence type="ECO:0000256" key="1">
    <source>
        <dbReference type="SAM" id="Phobius"/>
    </source>
</evidence>
<keyword evidence="2" id="KW-0732">Signal</keyword>
<protein>
    <recommendedName>
        <fullName evidence="5">H(+)-exporting diphosphatase</fullName>
    </recommendedName>
</protein>
<feature type="transmembrane region" description="Helical" evidence="1">
    <location>
        <begin position="324"/>
        <end position="342"/>
    </location>
</feature>
<feature type="transmembrane region" description="Helical" evidence="1">
    <location>
        <begin position="86"/>
        <end position="106"/>
    </location>
</feature>
<feature type="transmembrane region" description="Helical" evidence="1">
    <location>
        <begin position="199"/>
        <end position="222"/>
    </location>
</feature>
<comment type="caution">
    <text evidence="3">The sequence shown here is derived from an EMBL/GenBank/DDBJ whole genome shotgun (WGS) entry which is preliminary data.</text>
</comment>
<keyword evidence="1" id="KW-1133">Transmembrane helix</keyword>
<dbReference type="OrthoDB" id="204174at2759"/>
<dbReference type="Proteomes" id="UP000789595">
    <property type="component" value="Unassembled WGS sequence"/>
</dbReference>
<proteinExistence type="predicted"/>
<organism evidence="3 4">
    <name type="scientific">Pelagomonas calceolata</name>
    <dbReference type="NCBI Taxonomy" id="35677"/>
    <lineage>
        <taxon>Eukaryota</taxon>
        <taxon>Sar</taxon>
        <taxon>Stramenopiles</taxon>
        <taxon>Ochrophyta</taxon>
        <taxon>Pelagophyceae</taxon>
        <taxon>Pelagomonadales</taxon>
        <taxon>Pelagomonadaceae</taxon>
        <taxon>Pelagomonas</taxon>
    </lineage>
</organism>
<dbReference type="AlphaFoldDB" id="A0A8J2SWN5"/>
<reference evidence="3" key="1">
    <citation type="submission" date="2021-11" db="EMBL/GenBank/DDBJ databases">
        <authorList>
            <consortium name="Genoscope - CEA"/>
            <person name="William W."/>
        </authorList>
    </citation>
    <scope>NUCLEOTIDE SEQUENCE</scope>
</reference>
<evidence type="ECO:0000313" key="4">
    <source>
        <dbReference type="Proteomes" id="UP000789595"/>
    </source>
</evidence>
<feature type="transmembrane region" description="Helical" evidence="1">
    <location>
        <begin position="234"/>
        <end position="254"/>
    </location>
</feature>
<keyword evidence="4" id="KW-1185">Reference proteome</keyword>
<dbReference type="EMBL" id="CAKKNE010000006">
    <property type="protein sequence ID" value="CAH0378794.1"/>
    <property type="molecule type" value="Genomic_DNA"/>
</dbReference>
<keyword evidence="1" id="KW-0812">Transmembrane</keyword>
<keyword evidence="1" id="KW-0472">Membrane</keyword>
<feature type="signal peptide" evidence="2">
    <location>
        <begin position="1"/>
        <end position="21"/>
    </location>
</feature>
<feature type="transmembrane region" description="Helical" evidence="1">
    <location>
        <begin position="118"/>
        <end position="139"/>
    </location>
</feature>
<evidence type="ECO:0008006" key="5">
    <source>
        <dbReference type="Google" id="ProtNLM"/>
    </source>
</evidence>
<sequence length="347" mass="35221">MNARTFVLGSIALAAQEAAHALTTPPASRLGTPERAALGGVGAAWVALGARTFDAANAREAVGALGVATATFEDNIREPAAGFLELTSPLFVLQGVLLLALSANVFASKDAARVSSSIALASATTLLALALAVVAGAPVENGFEFITDPLFITAAVALKAAGSTEEDAFELIRGDVVELATDGGSVAPEDGYGKTLATFYRGSCLVGILVGASFILSPINPIGIFDTESPATHFFRALCGISIALVLAPAQSILWRAAKAGELSANSSRALNAALGLASGLLVVDGRLQVEEGTRQFAQLDPSSAIAKAVELGDVGRSVTNTDAAFSVGLVVALFYVAQAVAPARRV</sequence>
<evidence type="ECO:0000313" key="3">
    <source>
        <dbReference type="EMBL" id="CAH0378794.1"/>
    </source>
</evidence>
<feature type="chain" id="PRO_5035144375" description="H(+)-exporting diphosphatase" evidence="2">
    <location>
        <begin position="22"/>
        <end position="347"/>
    </location>
</feature>
<accession>A0A8J2SWN5</accession>
<name>A0A8J2SWN5_9STRA</name>
<gene>
    <name evidence="3" type="ORF">PECAL_6P03920</name>
</gene>
<evidence type="ECO:0000256" key="2">
    <source>
        <dbReference type="SAM" id="SignalP"/>
    </source>
</evidence>